<proteinExistence type="predicted"/>
<evidence type="ECO:0000313" key="3">
    <source>
        <dbReference type="EMBL" id="RSB64796.1"/>
    </source>
</evidence>
<evidence type="ECO:0000256" key="1">
    <source>
        <dbReference type="SAM" id="SignalP"/>
    </source>
</evidence>
<dbReference type="SUPFAM" id="SSF50969">
    <property type="entry name" value="YVTN repeat-like/Quinoprotein amine dehydrogenase"/>
    <property type="match status" value="1"/>
</dbReference>
<dbReference type="InterPro" id="IPR015943">
    <property type="entry name" value="WD40/YVTN_repeat-like_dom_sf"/>
</dbReference>
<accession>A0A3R9BZY4</accession>
<feature type="chain" id="PRO_5044600164" description="WD40 repeat domain-containing protein" evidence="1">
    <location>
        <begin position="19"/>
        <end position="416"/>
    </location>
</feature>
<comment type="caution">
    <text evidence="3">The sequence shown here is derived from an EMBL/GenBank/DDBJ whole genome shotgun (WGS) entry which is preliminary data.</text>
</comment>
<evidence type="ECO:0000313" key="2">
    <source>
        <dbReference type="EMBL" id="MBB3138076.1"/>
    </source>
</evidence>
<reference evidence="3 4" key="1">
    <citation type="submission" date="2018-11" db="EMBL/GenBank/DDBJ databases">
        <authorList>
            <person name="Huo Y."/>
        </authorList>
    </citation>
    <scope>NUCLEOTIDE SEQUENCE [LARGE SCALE GENOMIC DNA]</scope>
    <source>
        <strain evidence="3 4">DSM 30132</strain>
    </source>
</reference>
<dbReference type="Gene3D" id="2.130.10.10">
    <property type="entry name" value="YVTN repeat-like/Quinoprotein amine dehydrogenase"/>
    <property type="match status" value="1"/>
</dbReference>
<name>A0A3R9BZY4_9HYPH</name>
<dbReference type="AlphaFoldDB" id="A0A3R9BZY4"/>
<keyword evidence="5" id="KW-1185">Reference proteome</keyword>
<evidence type="ECO:0000313" key="5">
    <source>
        <dbReference type="Proteomes" id="UP000518315"/>
    </source>
</evidence>
<evidence type="ECO:0000313" key="4">
    <source>
        <dbReference type="Proteomes" id="UP000277279"/>
    </source>
</evidence>
<feature type="signal peptide" evidence="1">
    <location>
        <begin position="1"/>
        <end position="18"/>
    </location>
</feature>
<organism evidence="3 4">
    <name type="scientific">Rhizobium pisi</name>
    <dbReference type="NCBI Taxonomy" id="574561"/>
    <lineage>
        <taxon>Bacteria</taxon>
        <taxon>Pseudomonadati</taxon>
        <taxon>Pseudomonadota</taxon>
        <taxon>Alphaproteobacteria</taxon>
        <taxon>Hyphomicrobiales</taxon>
        <taxon>Rhizobiaceae</taxon>
        <taxon>Rhizobium/Agrobacterium group</taxon>
        <taxon>Rhizobium</taxon>
    </lineage>
</organism>
<dbReference type="Proteomes" id="UP000518315">
    <property type="component" value="Unassembled WGS sequence"/>
</dbReference>
<gene>
    <name evidence="3" type="ORF">EFD55_27615</name>
    <name evidence="2" type="ORF">FHS26_005854</name>
</gene>
<dbReference type="EMBL" id="RJJT01000025">
    <property type="protein sequence ID" value="RSB64796.1"/>
    <property type="molecule type" value="Genomic_DNA"/>
</dbReference>
<dbReference type="EMBL" id="JACHXH010000028">
    <property type="protein sequence ID" value="MBB3138076.1"/>
    <property type="molecule type" value="Genomic_DNA"/>
</dbReference>
<evidence type="ECO:0008006" key="6">
    <source>
        <dbReference type="Google" id="ProtNLM"/>
    </source>
</evidence>
<dbReference type="RefSeq" id="WP_125849389.1">
    <property type="nucleotide sequence ID" value="NZ_JACHXH010000028.1"/>
</dbReference>
<dbReference type="OrthoDB" id="8397941at2"/>
<dbReference type="InterPro" id="IPR011044">
    <property type="entry name" value="Quino_amine_DH_bsu"/>
</dbReference>
<dbReference type="Proteomes" id="UP000277279">
    <property type="component" value="Unassembled WGS sequence"/>
</dbReference>
<sequence length="416" mass="44259">MNLKAASVIAVTIGSAIAAFGAVDGVIAAPEQIGCYGDNWGPTLAMLEPTPAGPMKLKTLRCTPIPEGWPRMVPPALSPNGELVYAFGSWKGLWLGDVTRGGRAHTVNEKLPGDLFTLTAPFTWLDDSSSVIGVKRETTVAGSVSYSSLRPYLFRVDGSQAKLPELTHPGGALDELYWIDGSGLALAGFGMYERDDEKEDEHKQTLAFVDANTGAILQAVEKANVPGLADQRSLEAVKSKIDPSGRAHVLVKWGPSKWLLWVQGQSPKIVPLPQTAQWSPFVLSSDASSVLMMGNLSATGWVCELSDRCPQPIPQSGMIAEFRDLPTGLVKWTISGTASYFSRSLHPAVSPDGRWGLISLPDEQGAALALISMTSGKVIQKVRQPGWGPIGLSFSADNKSAFVTGGTIVATYAVAE</sequence>
<protein>
    <recommendedName>
        <fullName evidence="6">WD40 repeat domain-containing protein</fullName>
    </recommendedName>
</protein>
<keyword evidence="1" id="KW-0732">Signal</keyword>
<reference evidence="2 5" key="2">
    <citation type="submission" date="2020-08" db="EMBL/GenBank/DDBJ databases">
        <title>Genomic Encyclopedia of Type Strains, Phase III (KMG-III): the genomes of soil and plant-associated and newly described type strains.</title>
        <authorList>
            <person name="Whitman W."/>
        </authorList>
    </citation>
    <scope>NUCLEOTIDE SEQUENCE [LARGE SCALE GENOMIC DNA]</scope>
    <source>
        <strain evidence="2 5">CECT 4113</strain>
    </source>
</reference>